<accession>A0ABR3GJE9</accession>
<proteinExistence type="predicted"/>
<sequence length="300" mass="34688">MVIIPPTLEFLMSQLTIHRTKKLTVVFGDFHLLPPELINEFRISTWTKLAKKTIGKDAWEVACTVLIYQRHRNLDLENARTAIKKDLESDFVLQRNEIHQLLANQRFFGSCSEAFKNFISRKYTGPPTARTSSFPADATLSVRLFYEIWLVSFYYEYETVSSLASINLRTLSTQEFADFNLVCHIMRSNYLSAEFGCLSSQRRGLFEDHRSSGFFDISFCADIVLSPEHLTYEVNPALYVKMISQIRATFTTLDGDFLPTLVEFMIDYPLMTTEELVEKYALGRGAECVIWGQLRLEWMD</sequence>
<evidence type="ECO:0000313" key="2">
    <source>
        <dbReference type="Proteomes" id="UP001447188"/>
    </source>
</evidence>
<comment type="caution">
    <text evidence="1">The sequence shown here is derived from an EMBL/GenBank/DDBJ whole genome shotgun (WGS) entry which is preliminary data.</text>
</comment>
<keyword evidence="2" id="KW-1185">Reference proteome</keyword>
<reference evidence="1 2" key="1">
    <citation type="submission" date="2024-02" db="EMBL/GenBank/DDBJ databases">
        <title>Discinaceae phylogenomics.</title>
        <authorList>
            <person name="Dirks A.C."/>
            <person name="James T.Y."/>
        </authorList>
    </citation>
    <scope>NUCLEOTIDE SEQUENCE [LARGE SCALE GENOMIC DNA]</scope>
    <source>
        <strain evidence="1 2">ACD0624</strain>
    </source>
</reference>
<evidence type="ECO:0000313" key="1">
    <source>
        <dbReference type="EMBL" id="KAL0636054.1"/>
    </source>
</evidence>
<dbReference type="EMBL" id="JBBBZM010000057">
    <property type="protein sequence ID" value="KAL0636054.1"/>
    <property type="molecule type" value="Genomic_DNA"/>
</dbReference>
<name>A0ABR3GJE9_9PEZI</name>
<dbReference type="Proteomes" id="UP001447188">
    <property type="component" value="Unassembled WGS sequence"/>
</dbReference>
<gene>
    <name evidence="1" type="ORF">Q9L58_004960</name>
</gene>
<organism evidence="1 2">
    <name type="scientific">Discina gigas</name>
    <dbReference type="NCBI Taxonomy" id="1032678"/>
    <lineage>
        <taxon>Eukaryota</taxon>
        <taxon>Fungi</taxon>
        <taxon>Dikarya</taxon>
        <taxon>Ascomycota</taxon>
        <taxon>Pezizomycotina</taxon>
        <taxon>Pezizomycetes</taxon>
        <taxon>Pezizales</taxon>
        <taxon>Discinaceae</taxon>
        <taxon>Discina</taxon>
    </lineage>
</organism>
<protein>
    <submittedName>
        <fullName evidence="1">Uncharacterized protein</fullName>
    </submittedName>
</protein>